<evidence type="ECO:0000256" key="1">
    <source>
        <dbReference type="SAM" id="Coils"/>
    </source>
</evidence>
<evidence type="ECO:0000313" key="2">
    <source>
        <dbReference type="Proteomes" id="UP000694864"/>
    </source>
</evidence>
<reference evidence="2" key="1">
    <citation type="journal article" date="2014" name="Nat. Commun.">
        <title>The emerging biofuel crop Camelina sativa retains a highly undifferentiated hexaploid genome structure.</title>
        <authorList>
            <person name="Kagale S."/>
            <person name="Koh C."/>
            <person name="Nixon J."/>
            <person name="Bollina V."/>
            <person name="Clarke W.E."/>
            <person name="Tuteja R."/>
            <person name="Spillane C."/>
            <person name="Robinson S.J."/>
            <person name="Links M.G."/>
            <person name="Clarke C."/>
            <person name="Higgins E.E."/>
            <person name="Huebert T."/>
            <person name="Sharpe A.G."/>
            <person name="Parkin I.A."/>
        </authorList>
    </citation>
    <scope>NUCLEOTIDE SEQUENCE [LARGE SCALE GENOMIC DNA]</scope>
    <source>
        <strain evidence="2">cv. DH55</strain>
    </source>
</reference>
<sequence length="505" mass="57026">MDARLNEVVVYEANFASGFRGVIPSLIAKMANEFSISPGQFSLLAWRVLMATQAFGESHSLDIGANEVLYAYYFNPLVDDIGRYSIHSRRPDRLVFDVGLFEKRRLELSWPQKYLYMRVGYNPGFPTDWFDAGGFANDDFICAPIYNHLLVPLLVWLSLYIFADIRAKSREEGKEIISKVLLYNPKYRSIAFLTSSFVLEHCSFWGFDMSNGQRLPIPDSFASFLAAHGKLTEAIQTNEDSSNEMECVEVSVANKRKAPQAIPTPSFPRRARLAHGNTASTVTVPCQEILTSTDSSSVIEQLKNKVFSHDFDSLDADGTAALANGVYNDLLKVMSSFHLVERKLSSTIVEVAHERLKVDSLQQRLDHEKKESRSLVVSKDETISCLEGEVKERDLMICGLQTDATKSMREKELLLQEIETLKKRIDYMKNEHDFFMNGAAIIAHWEALGECLLSDRKEWNLADADMQYVHVMEAQEKFKGLPLPTFEVSLVAIAENSCEPSPTQP</sequence>
<accession>A0ABM0U2I1</accession>
<evidence type="ECO:0000313" key="3">
    <source>
        <dbReference type="RefSeq" id="XP_010434867.1"/>
    </source>
</evidence>
<gene>
    <name evidence="3" type="primary">LOC104718758</name>
</gene>
<organism evidence="2 3">
    <name type="scientific">Camelina sativa</name>
    <name type="common">False flax</name>
    <name type="synonym">Myagrum sativum</name>
    <dbReference type="NCBI Taxonomy" id="90675"/>
    <lineage>
        <taxon>Eukaryota</taxon>
        <taxon>Viridiplantae</taxon>
        <taxon>Streptophyta</taxon>
        <taxon>Embryophyta</taxon>
        <taxon>Tracheophyta</taxon>
        <taxon>Spermatophyta</taxon>
        <taxon>Magnoliopsida</taxon>
        <taxon>eudicotyledons</taxon>
        <taxon>Gunneridae</taxon>
        <taxon>Pentapetalae</taxon>
        <taxon>rosids</taxon>
        <taxon>malvids</taxon>
        <taxon>Brassicales</taxon>
        <taxon>Brassicaceae</taxon>
        <taxon>Camelineae</taxon>
        <taxon>Camelina</taxon>
    </lineage>
</organism>
<proteinExistence type="predicted"/>
<keyword evidence="1" id="KW-0175">Coiled coil</keyword>
<feature type="coiled-coil region" evidence="1">
    <location>
        <begin position="404"/>
        <end position="431"/>
    </location>
</feature>
<keyword evidence="2" id="KW-1185">Reference proteome</keyword>
<dbReference type="GeneID" id="104718758"/>
<protein>
    <submittedName>
        <fullName evidence="3">Uncharacterized protein LOC104718758 isoform X1</fullName>
    </submittedName>
</protein>
<dbReference type="RefSeq" id="XP_010434867.1">
    <property type="nucleotide sequence ID" value="XM_010436565.2"/>
</dbReference>
<dbReference type="Proteomes" id="UP000694864">
    <property type="component" value="Chromosome 10"/>
</dbReference>
<reference evidence="3" key="2">
    <citation type="submission" date="2025-08" db="UniProtKB">
        <authorList>
            <consortium name="RefSeq"/>
        </authorList>
    </citation>
    <scope>IDENTIFICATION</scope>
    <source>
        <tissue evidence="3">Leaf</tissue>
    </source>
</reference>
<name>A0ABM0U2I1_CAMSA</name>